<keyword evidence="2" id="KW-1185">Reference proteome</keyword>
<evidence type="ECO:0000313" key="1">
    <source>
        <dbReference type="EMBL" id="PSN65872.1"/>
    </source>
</evidence>
<gene>
    <name evidence="1" type="ORF">BS50DRAFT_588674</name>
</gene>
<sequence>MAYAKAYAKACHEQSSSKGLASPKTMKPGFISYHMTEKVAFSSFCLLVNAATDASAQMVLVPPDEVNWSNIMTTLSKPKSDGSSSRKSIISLVPVFLQKISRTPTILFTDNIQVIERQAAQFHPCPYHNPFTQLSQGLLTVPPNMKPMERYLNSPLSANPTTFTMEGVDALRAERECNCSEIPQGRIGALATLSIHSLGDLSGTQFEIGNTKH</sequence>
<protein>
    <submittedName>
        <fullName evidence="1">Uncharacterized protein</fullName>
    </submittedName>
</protein>
<dbReference type="Proteomes" id="UP000240883">
    <property type="component" value="Unassembled WGS sequence"/>
</dbReference>
<proteinExistence type="predicted"/>
<accession>A0A2T2NKB6</accession>
<dbReference type="AlphaFoldDB" id="A0A2T2NKB6"/>
<dbReference type="EMBL" id="KZ678136">
    <property type="protein sequence ID" value="PSN65872.1"/>
    <property type="molecule type" value="Genomic_DNA"/>
</dbReference>
<evidence type="ECO:0000313" key="2">
    <source>
        <dbReference type="Proteomes" id="UP000240883"/>
    </source>
</evidence>
<name>A0A2T2NKB6_CORCC</name>
<reference evidence="1 2" key="1">
    <citation type="journal article" date="2018" name="Front. Microbiol.">
        <title>Genome-Wide Analysis of Corynespora cassiicola Leaf Fall Disease Putative Effectors.</title>
        <authorList>
            <person name="Lopez D."/>
            <person name="Ribeiro S."/>
            <person name="Label P."/>
            <person name="Fumanal B."/>
            <person name="Venisse J.S."/>
            <person name="Kohler A."/>
            <person name="de Oliveira R.R."/>
            <person name="Labutti K."/>
            <person name="Lipzen A."/>
            <person name="Lail K."/>
            <person name="Bauer D."/>
            <person name="Ohm R.A."/>
            <person name="Barry K.W."/>
            <person name="Spatafora J."/>
            <person name="Grigoriev I.V."/>
            <person name="Martin F.M."/>
            <person name="Pujade-Renaud V."/>
        </authorList>
    </citation>
    <scope>NUCLEOTIDE SEQUENCE [LARGE SCALE GENOMIC DNA]</scope>
    <source>
        <strain evidence="1 2">Philippines</strain>
    </source>
</reference>
<organism evidence="1 2">
    <name type="scientific">Corynespora cassiicola Philippines</name>
    <dbReference type="NCBI Taxonomy" id="1448308"/>
    <lineage>
        <taxon>Eukaryota</taxon>
        <taxon>Fungi</taxon>
        <taxon>Dikarya</taxon>
        <taxon>Ascomycota</taxon>
        <taxon>Pezizomycotina</taxon>
        <taxon>Dothideomycetes</taxon>
        <taxon>Pleosporomycetidae</taxon>
        <taxon>Pleosporales</taxon>
        <taxon>Corynesporascaceae</taxon>
        <taxon>Corynespora</taxon>
    </lineage>
</organism>